<evidence type="ECO:0000313" key="1">
    <source>
        <dbReference type="EMBL" id="OGD90659.1"/>
    </source>
</evidence>
<organism evidence="1 2">
    <name type="scientific">Candidatus Curtissbacteria bacterium RIFCSPHIGHO2_02_FULL_42_15</name>
    <dbReference type="NCBI Taxonomy" id="1797716"/>
    <lineage>
        <taxon>Bacteria</taxon>
        <taxon>Candidatus Curtissiibacteriota</taxon>
    </lineage>
</organism>
<dbReference type="STRING" id="1797716.A3D07_01660"/>
<dbReference type="AlphaFoldDB" id="A0A1F5GFN7"/>
<name>A0A1F5GFN7_9BACT</name>
<reference evidence="1 2" key="1">
    <citation type="journal article" date="2016" name="Nat. Commun.">
        <title>Thousands of microbial genomes shed light on interconnected biogeochemical processes in an aquifer system.</title>
        <authorList>
            <person name="Anantharaman K."/>
            <person name="Brown C.T."/>
            <person name="Hug L.A."/>
            <person name="Sharon I."/>
            <person name="Castelle C.J."/>
            <person name="Probst A.J."/>
            <person name="Thomas B.C."/>
            <person name="Singh A."/>
            <person name="Wilkins M.J."/>
            <person name="Karaoz U."/>
            <person name="Brodie E.L."/>
            <person name="Williams K.H."/>
            <person name="Hubbard S.S."/>
            <person name="Banfield J.F."/>
        </authorList>
    </citation>
    <scope>NUCLEOTIDE SEQUENCE [LARGE SCALE GENOMIC DNA]</scope>
</reference>
<sequence>MKEQADDTDADPEERSKEYMLKLSGDAMHNLYGLLTAAVEYEREVITDLGKMEDFQQRIESTLLKKFDDVAQLKEDESGKIYIALNYREVHVLALFSLGRLFEEELYTRKFWEAALKGNFDHQLMVEQGRSLFPHVLECVEAYIEASGKDPYNLHGVFERLSKMGDRQDGAVG</sequence>
<accession>A0A1F5GFN7</accession>
<protein>
    <submittedName>
        <fullName evidence="1">Uncharacterized protein</fullName>
    </submittedName>
</protein>
<dbReference type="Proteomes" id="UP000177124">
    <property type="component" value="Unassembled WGS sequence"/>
</dbReference>
<gene>
    <name evidence="1" type="ORF">A3D07_01660</name>
</gene>
<comment type="caution">
    <text evidence="1">The sequence shown here is derived from an EMBL/GenBank/DDBJ whole genome shotgun (WGS) entry which is preliminary data.</text>
</comment>
<proteinExistence type="predicted"/>
<dbReference type="EMBL" id="MFBF01000039">
    <property type="protein sequence ID" value="OGD90659.1"/>
    <property type="molecule type" value="Genomic_DNA"/>
</dbReference>
<evidence type="ECO:0000313" key="2">
    <source>
        <dbReference type="Proteomes" id="UP000177124"/>
    </source>
</evidence>